<dbReference type="SUPFAM" id="SSF56281">
    <property type="entry name" value="Metallo-hydrolase/oxidoreductase"/>
    <property type="match status" value="1"/>
</dbReference>
<keyword evidence="3" id="KW-1185">Reference proteome</keyword>
<dbReference type="Pfam" id="PF00753">
    <property type="entry name" value="Lactamase_B"/>
    <property type="match status" value="1"/>
</dbReference>
<organism evidence="2 3">
    <name type="scientific">Insolitispirillum peregrinum</name>
    <dbReference type="NCBI Taxonomy" id="80876"/>
    <lineage>
        <taxon>Bacteria</taxon>
        <taxon>Pseudomonadati</taxon>
        <taxon>Pseudomonadota</taxon>
        <taxon>Alphaproteobacteria</taxon>
        <taxon>Rhodospirillales</taxon>
        <taxon>Novispirillaceae</taxon>
        <taxon>Insolitispirillum</taxon>
    </lineage>
</organism>
<accession>A0A1N7QBS4</accession>
<name>A0A1N7QBS4_9PROT</name>
<dbReference type="RefSeq" id="WP_076402176.1">
    <property type="nucleotide sequence ID" value="NZ_FTOA01000014.1"/>
</dbReference>
<dbReference type="AlphaFoldDB" id="A0A1N7QBS4"/>
<evidence type="ECO:0000313" key="2">
    <source>
        <dbReference type="EMBL" id="SIT20320.1"/>
    </source>
</evidence>
<protein>
    <submittedName>
        <fullName evidence="2">Metallo-beta-lactamase superfamily protein</fullName>
    </submittedName>
</protein>
<dbReference type="InterPro" id="IPR001279">
    <property type="entry name" value="Metallo-B-lactamas"/>
</dbReference>
<reference evidence="2 3" key="1">
    <citation type="submission" date="2017-01" db="EMBL/GenBank/DDBJ databases">
        <authorList>
            <person name="Mah S.A."/>
            <person name="Swanson W.J."/>
            <person name="Moy G.W."/>
            <person name="Vacquier V.D."/>
        </authorList>
    </citation>
    <scope>NUCLEOTIDE SEQUENCE [LARGE SCALE GENOMIC DNA]</scope>
    <source>
        <strain evidence="2 3">DSM 11589</strain>
    </source>
</reference>
<dbReference type="Proteomes" id="UP000185678">
    <property type="component" value="Unassembled WGS sequence"/>
</dbReference>
<dbReference type="EMBL" id="FTOA01000014">
    <property type="protein sequence ID" value="SIT20320.1"/>
    <property type="molecule type" value="Genomic_DNA"/>
</dbReference>
<gene>
    <name evidence="2" type="ORF">SAMN05421779_11417</name>
</gene>
<feature type="domain" description="Metallo-beta-lactamase" evidence="1">
    <location>
        <begin position="21"/>
        <end position="84"/>
    </location>
</feature>
<evidence type="ECO:0000259" key="1">
    <source>
        <dbReference type="Pfam" id="PF00753"/>
    </source>
</evidence>
<evidence type="ECO:0000313" key="3">
    <source>
        <dbReference type="Proteomes" id="UP000185678"/>
    </source>
</evidence>
<dbReference type="STRING" id="80876.SAMN05421779_11417"/>
<sequence>MIPFLSQSVDMVLALPIHGEAFLLRRGGIHVLVDSGYKKDNISNVIKEHICDVNRLDIVVCTHGDADHVGGLPDLLRSWGNSVGQVWLPGRWSSVIPQVYRDPSLFFNQLVNELDSNLRNPSDKIISVVRCMGNDENIPIIEQDMGYQIRQGEINVIEDLIDDPIDYSLDIDRIPPEPEWFINLRRDKEVLCSDVAYDHAYKSAIRKVKYRKRKFINSEFTDDICEYWLGLIETSDAIRNIAALCISHSIPTRWFDFNGFINNGLSSGGVNGFLVPINAIEQPSIEIEYSLYMNLTKINQESLVFFAPPRNSLLGVLFCADSPLGVGPNFSYSFLPSYSPLSPIVATVPHHGAESNAIAYQHLKSWGGVDVFLRAGGTIKQPGLTFLRQNDCPRLCTKCPKVGHSPMLSGVVFVPYYWPGLIPFGRFCDCFPPNGP</sequence>
<dbReference type="InterPro" id="IPR036866">
    <property type="entry name" value="RibonucZ/Hydroxyglut_hydro"/>
</dbReference>
<proteinExistence type="predicted"/>
<dbReference type="Gene3D" id="3.60.15.10">
    <property type="entry name" value="Ribonuclease Z/Hydroxyacylglutathione hydrolase-like"/>
    <property type="match status" value="1"/>
</dbReference>